<dbReference type="EMBL" id="CM042037">
    <property type="protein sequence ID" value="KAI3742481.1"/>
    <property type="molecule type" value="Genomic_DNA"/>
</dbReference>
<reference evidence="1 2" key="2">
    <citation type="journal article" date="2022" name="Mol. Ecol. Resour.">
        <title>The genomes of chicory, endive, great burdock and yacon provide insights into Asteraceae paleo-polyploidization history and plant inulin production.</title>
        <authorList>
            <person name="Fan W."/>
            <person name="Wang S."/>
            <person name="Wang H."/>
            <person name="Wang A."/>
            <person name="Jiang F."/>
            <person name="Liu H."/>
            <person name="Zhao H."/>
            <person name="Xu D."/>
            <person name="Zhang Y."/>
        </authorList>
    </citation>
    <scope>NUCLEOTIDE SEQUENCE [LARGE SCALE GENOMIC DNA]</scope>
    <source>
        <strain evidence="2">cv. Yunnan</strain>
        <tissue evidence="1">Leaves</tissue>
    </source>
</reference>
<dbReference type="Proteomes" id="UP001056120">
    <property type="component" value="Linkage Group LG20"/>
</dbReference>
<evidence type="ECO:0000313" key="2">
    <source>
        <dbReference type="Proteomes" id="UP001056120"/>
    </source>
</evidence>
<evidence type="ECO:0000313" key="1">
    <source>
        <dbReference type="EMBL" id="KAI3742481.1"/>
    </source>
</evidence>
<comment type="caution">
    <text evidence="1">The sequence shown here is derived from an EMBL/GenBank/DDBJ whole genome shotgun (WGS) entry which is preliminary data.</text>
</comment>
<name>A0ACB9D845_9ASTR</name>
<keyword evidence="2" id="KW-1185">Reference proteome</keyword>
<organism evidence="1 2">
    <name type="scientific">Smallanthus sonchifolius</name>
    <dbReference type="NCBI Taxonomy" id="185202"/>
    <lineage>
        <taxon>Eukaryota</taxon>
        <taxon>Viridiplantae</taxon>
        <taxon>Streptophyta</taxon>
        <taxon>Embryophyta</taxon>
        <taxon>Tracheophyta</taxon>
        <taxon>Spermatophyta</taxon>
        <taxon>Magnoliopsida</taxon>
        <taxon>eudicotyledons</taxon>
        <taxon>Gunneridae</taxon>
        <taxon>Pentapetalae</taxon>
        <taxon>asterids</taxon>
        <taxon>campanulids</taxon>
        <taxon>Asterales</taxon>
        <taxon>Asteraceae</taxon>
        <taxon>Asteroideae</taxon>
        <taxon>Heliantheae alliance</taxon>
        <taxon>Millerieae</taxon>
        <taxon>Smallanthus</taxon>
    </lineage>
</organism>
<proteinExistence type="predicted"/>
<accession>A0ACB9D845</accession>
<reference evidence="2" key="1">
    <citation type="journal article" date="2022" name="Mol. Ecol. Resour.">
        <title>The genomes of chicory, endive, great burdock and yacon provide insights into Asteraceae palaeo-polyploidization history and plant inulin production.</title>
        <authorList>
            <person name="Fan W."/>
            <person name="Wang S."/>
            <person name="Wang H."/>
            <person name="Wang A."/>
            <person name="Jiang F."/>
            <person name="Liu H."/>
            <person name="Zhao H."/>
            <person name="Xu D."/>
            <person name="Zhang Y."/>
        </authorList>
    </citation>
    <scope>NUCLEOTIDE SEQUENCE [LARGE SCALE GENOMIC DNA]</scope>
    <source>
        <strain evidence="2">cv. Yunnan</strain>
    </source>
</reference>
<protein>
    <submittedName>
        <fullName evidence="1">Uncharacterized protein</fullName>
    </submittedName>
</protein>
<sequence>MMIMFHGEQRRWWWLYWFHGPDGGGCRSLKVVVNGGHVRQPSCCGLTSETPCRGDCAWHSLAVDNTSRLAYQVKDRQLTSADITLPTYFPLSGSDSGRVFNCKTFNKQFSSFQALGGHRTSHKKLKSMDESQPKAKTHECSICGLEFELGQALGGHMRRHRDSQPEKSAPAKAVVKEVDGSRRGLCLDLNLTPFQNELKIWSRSAGMA</sequence>
<gene>
    <name evidence="1" type="ORF">L1987_60165</name>
</gene>